<dbReference type="SUPFAM" id="SSF49354">
    <property type="entry name" value="PapD-like"/>
    <property type="match status" value="1"/>
</dbReference>
<feature type="compositionally biased region" description="Basic and acidic residues" evidence="3">
    <location>
        <begin position="34"/>
        <end position="43"/>
    </location>
</feature>
<dbReference type="PANTHER" id="PTHR10809:SF144">
    <property type="entry name" value="MAJOR SPERM PROTEIN"/>
    <property type="match status" value="1"/>
</dbReference>
<dbReference type="PROSITE" id="PS50202">
    <property type="entry name" value="MSP"/>
    <property type="match status" value="1"/>
</dbReference>
<name>A0AAV5TP04_9BILA</name>
<keyword evidence="6" id="KW-1185">Reference proteome</keyword>
<dbReference type="GO" id="GO:0005886">
    <property type="term" value="C:plasma membrane"/>
    <property type="evidence" value="ECO:0007669"/>
    <property type="project" value="TreeGrafter"/>
</dbReference>
<feature type="non-terminal residue" evidence="5">
    <location>
        <position position="1"/>
    </location>
</feature>
<dbReference type="GO" id="GO:0033149">
    <property type="term" value="F:FFAT motif binding"/>
    <property type="evidence" value="ECO:0007669"/>
    <property type="project" value="TreeGrafter"/>
</dbReference>
<gene>
    <name evidence="5" type="ORF">PENTCL1PPCAC_18194</name>
</gene>
<dbReference type="PANTHER" id="PTHR10809">
    <property type="entry name" value="VESICLE-ASSOCIATED MEMBRANE PROTEIN-ASSOCIATED PROTEIN"/>
    <property type="match status" value="1"/>
</dbReference>
<dbReference type="GO" id="GO:0090158">
    <property type="term" value="P:endoplasmic reticulum membrane organization"/>
    <property type="evidence" value="ECO:0007669"/>
    <property type="project" value="TreeGrafter"/>
</dbReference>
<keyword evidence="2" id="KW-0963">Cytoplasm</keyword>
<organism evidence="5 6">
    <name type="scientific">Pristionchus entomophagus</name>
    <dbReference type="NCBI Taxonomy" id="358040"/>
    <lineage>
        <taxon>Eukaryota</taxon>
        <taxon>Metazoa</taxon>
        <taxon>Ecdysozoa</taxon>
        <taxon>Nematoda</taxon>
        <taxon>Chromadorea</taxon>
        <taxon>Rhabditida</taxon>
        <taxon>Rhabditina</taxon>
        <taxon>Diplogasteromorpha</taxon>
        <taxon>Diplogasteroidea</taxon>
        <taxon>Neodiplogasteridae</taxon>
        <taxon>Pristionchus</taxon>
    </lineage>
</organism>
<proteinExistence type="inferred from homology"/>
<sequence>SIHLYRTAVYGMVATPNKSKDGKKKKKDGGGGGGEHKDDDHKSALRPPTIDCPKSAVPEGKGEGDKGLPNCVTFFPEVITYQPENKKQVRNLEVKNKGDRSIMFKMKSTSPGVYRMRPIHFILRPGESKIIKLSYKGCPDGKSPNLKDRFTVVMAYSPGSEANIKIMWTQKAYVEKIADCTHRKYIKVHFDGYDVPDKKAPTPSKMAPAPAAAPPPAVAAPAAPAAASPQPQPGMPGWPGIPGAGGGGIVYVIYQGDHQGQQNGGGGGAQPSEAADDDKDEKEGEEEEEEEDEKEEKDKKKK</sequence>
<dbReference type="InterPro" id="IPR008962">
    <property type="entry name" value="PapD-like_sf"/>
</dbReference>
<dbReference type="Gene3D" id="2.60.40.10">
    <property type="entry name" value="Immunoglobulins"/>
    <property type="match status" value="1"/>
</dbReference>
<evidence type="ECO:0000256" key="2">
    <source>
        <dbReference type="RuleBase" id="RU003425"/>
    </source>
</evidence>
<dbReference type="Proteomes" id="UP001432027">
    <property type="component" value="Unassembled WGS sequence"/>
</dbReference>
<feature type="compositionally biased region" description="Gly residues" evidence="3">
    <location>
        <begin position="240"/>
        <end position="249"/>
    </location>
</feature>
<dbReference type="InterPro" id="IPR000535">
    <property type="entry name" value="MSP_dom"/>
</dbReference>
<feature type="compositionally biased region" description="Low complexity" evidence="3">
    <location>
        <begin position="219"/>
        <end position="229"/>
    </location>
</feature>
<reference evidence="5" key="1">
    <citation type="submission" date="2023-10" db="EMBL/GenBank/DDBJ databases">
        <title>Genome assembly of Pristionchus species.</title>
        <authorList>
            <person name="Yoshida K."/>
            <person name="Sommer R.J."/>
        </authorList>
    </citation>
    <scope>NUCLEOTIDE SEQUENCE</scope>
    <source>
        <strain evidence="5">RS0144</strain>
    </source>
</reference>
<evidence type="ECO:0000313" key="6">
    <source>
        <dbReference type="Proteomes" id="UP001432027"/>
    </source>
</evidence>
<dbReference type="GO" id="GO:0005789">
    <property type="term" value="C:endoplasmic reticulum membrane"/>
    <property type="evidence" value="ECO:0007669"/>
    <property type="project" value="InterPro"/>
</dbReference>
<protein>
    <recommendedName>
        <fullName evidence="2">Major sperm protein</fullName>
    </recommendedName>
</protein>
<feature type="compositionally biased region" description="Low complexity" evidence="3">
    <location>
        <begin position="201"/>
        <end position="210"/>
    </location>
</feature>
<comment type="function">
    <text evidence="2">Central component in molecular interactions underlying sperm crawling. Forms an extensive filament system that extends from sperm villipoda, along the leading edge of the pseudopod.</text>
</comment>
<evidence type="ECO:0000256" key="3">
    <source>
        <dbReference type="SAM" id="MobiDB-lite"/>
    </source>
</evidence>
<dbReference type="AlphaFoldDB" id="A0AAV5TP04"/>
<feature type="domain" description="MSP" evidence="4">
    <location>
        <begin position="64"/>
        <end position="191"/>
    </location>
</feature>
<dbReference type="Pfam" id="PF00635">
    <property type="entry name" value="Motile_Sperm"/>
    <property type="match status" value="1"/>
</dbReference>
<evidence type="ECO:0000259" key="4">
    <source>
        <dbReference type="PROSITE" id="PS50202"/>
    </source>
</evidence>
<comment type="caution">
    <text evidence="5">The sequence shown here is derived from an EMBL/GenBank/DDBJ whole genome shotgun (WGS) entry which is preliminary data.</text>
</comment>
<dbReference type="GO" id="GO:0061817">
    <property type="term" value="P:endoplasmic reticulum-plasma membrane tethering"/>
    <property type="evidence" value="ECO:0007669"/>
    <property type="project" value="TreeGrafter"/>
</dbReference>
<feature type="region of interest" description="Disordered" evidence="3">
    <location>
        <begin position="1"/>
        <end position="64"/>
    </location>
</feature>
<evidence type="ECO:0000313" key="5">
    <source>
        <dbReference type="EMBL" id="GMS96019.1"/>
    </source>
</evidence>
<comment type="similarity">
    <text evidence="1">Belongs to the VAMP-associated protein (VAP) (TC 9.B.17) family.</text>
</comment>
<feature type="region of interest" description="Disordered" evidence="3">
    <location>
        <begin position="199"/>
        <end position="302"/>
    </location>
</feature>
<keyword evidence="2" id="KW-0206">Cytoskeleton</keyword>
<dbReference type="InterPro" id="IPR016763">
    <property type="entry name" value="VAP"/>
</dbReference>
<dbReference type="InterPro" id="IPR013783">
    <property type="entry name" value="Ig-like_fold"/>
</dbReference>
<evidence type="ECO:0000256" key="1">
    <source>
        <dbReference type="ARBA" id="ARBA00008932"/>
    </source>
</evidence>
<feature type="compositionally biased region" description="Acidic residues" evidence="3">
    <location>
        <begin position="274"/>
        <end position="295"/>
    </location>
</feature>
<accession>A0AAV5TP04</accession>
<dbReference type="EMBL" id="BTSX01000004">
    <property type="protein sequence ID" value="GMS96019.1"/>
    <property type="molecule type" value="Genomic_DNA"/>
</dbReference>